<proteinExistence type="predicted"/>
<comment type="caution">
    <text evidence="1">The sequence shown here is derived from an EMBL/GenBank/DDBJ whole genome shotgun (WGS) entry which is preliminary data.</text>
</comment>
<organism evidence="1 2">
    <name type="scientific">Batillaria attramentaria</name>
    <dbReference type="NCBI Taxonomy" id="370345"/>
    <lineage>
        <taxon>Eukaryota</taxon>
        <taxon>Metazoa</taxon>
        <taxon>Spiralia</taxon>
        <taxon>Lophotrochozoa</taxon>
        <taxon>Mollusca</taxon>
        <taxon>Gastropoda</taxon>
        <taxon>Caenogastropoda</taxon>
        <taxon>Sorbeoconcha</taxon>
        <taxon>Cerithioidea</taxon>
        <taxon>Batillariidae</taxon>
        <taxon>Batillaria</taxon>
    </lineage>
</organism>
<dbReference type="EMBL" id="JACVVK020000017">
    <property type="protein sequence ID" value="KAK7504075.1"/>
    <property type="molecule type" value="Genomic_DNA"/>
</dbReference>
<reference evidence="1 2" key="1">
    <citation type="journal article" date="2023" name="Sci. Data">
        <title>Genome assembly of the Korean intertidal mud-creeper Batillaria attramentaria.</title>
        <authorList>
            <person name="Patra A.K."/>
            <person name="Ho P.T."/>
            <person name="Jun S."/>
            <person name="Lee S.J."/>
            <person name="Kim Y."/>
            <person name="Won Y.J."/>
        </authorList>
    </citation>
    <scope>NUCLEOTIDE SEQUENCE [LARGE SCALE GENOMIC DNA]</scope>
    <source>
        <strain evidence="1">Wonlab-2016</strain>
    </source>
</reference>
<evidence type="ECO:0000313" key="1">
    <source>
        <dbReference type="EMBL" id="KAK7504075.1"/>
    </source>
</evidence>
<dbReference type="AlphaFoldDB" id="A0ABD0LY27"/>
<accession>A0ABD0LY27</accession>
<name>A0ABD0LY27_9CAEN</name>
<evidence type="ECO:0000313" key="2">
    <source>
        <dbReference type="Proteomes" id="UP001519460"/>
    </source>
</evidence>
<keyword evidence="2" id="KW-1185">Reference proteome</keyword>
<protein>
    <submittedName>
        <fullName evidence="1">Uncharacterized protein</fullName>
    </submittedName>
</protein>
<gene>
    <name evidence="1" type="ORF">BaRGS_00004807</name>
</gene>
<dbReference type="Proteomes" id="UP001519460">
    <property type="component" value="Unassembled WGS sequence"/>
</dbReference>
<sequence length="94" mass="10649">MRMLCMFVGQEYCVCTAANFLPQRIVDTREKDAAGTQKQTIATSFPRNYTSAGRRLQFATSALIGYSKELRYPAVPSIGCDRKHVCLRILDVLW</sequence>